<reference evidence="2" key="1">
    <citation type="journal article" date="2009" name="Proc. Natl. Acad. Sci. U.S.A.">
        <title>Biogeography of the Sulfolobus islandicus pan-genome.</title>
        <authorList>
            <person name="Reno M.L."/>
            <person name="Held N.L."/>
            <person name="Fields C.J."/>
            <person name="Burke P.V."/>
            <person name="Whitaker R.J."/>
        </authorList>
    </citation>
    <scope>NUCLEOTIDE SEQUENCE [LARGE SCALE GENOMIC DNA]</scope>
    <source>
        <strain evidence="2">L.D.8.5 / Lassen #2</strain>
    </source>
</reference>
<evidence type="ECO:0000313" key="2">
    <source>
        <dbReference type="Proteomes" id="UP000001404"/>
    </source>
</evidence>
<protein>
    <submittedName>
        <fullName evidence="1">Uncharacterized protein</fullName>
    </submittedName>
</protein>
<accession>D2PCT0</accession>
<name>D2PCT0_SACI9</name>
<sequence>MEEVRKAERVVYMPIIQKEESKEKEEQNEEELKEAEFEQRFKEFEKFLNELIFTQDNFVNGYVVTKPLAKKLFQYIEELVNMEGTPPEAKQLLREMEGHLAKYPLAERNFKNGIASIPSVVHREEILPRLTKIEKLLS</sequence>
<organism evidence="1 2">
    <name type="scientific">Saccharolobus islandicus (strain L.D.8.5 / Lassen #2)</name>
    <name type="common">Sulfolobus islandicus</name>
    <dbReference type="NCBI Taxonomy" id="425944"/>
    <lineage>
        <taxon>Archaea</taxon>
        <taxon>Thermoproteota</taxon>
        <taxon>Thermoprotei</taxon>
        <taxon>Sulfolobales</taxon>
        <taxon>Sulfolobaceae</taxon>
        <taxon>Saccharolobus</taxon>
    </lineage>
</organism>
<dbReference type="AlphaFoldDB" id="D2PCT0"/>
<evidence type="ECO:0000313" key="1">
    <source>
        <dbReference type="EMBL" id="ADB87500.1"/>
    </source>
</evidence>
<proteinExistence type="predicted"/>
<dbReference type="RefSeq" id="WP_012952986.1">
    <property type="nucleotide sequence ID" value="NC_013769.1"/>
</dbReference>
<dbReference type="EMBL" id="CP001731">
    <property type="protein sequence ID" value="ADB87500.1"/>
    <property type="molecule type" value="Genomic_DNA"/>
</dbReference>
<dbReference type="KEGG" id="sii:LD85_1843"/>
<dbReference type="HOGENOM" id="CLU_1850724_0_0_2"/>
<gene>
    <name evidence="1" type="ordered locus">LD85_1843</name>
</gene>
<dbReference type="Proteomes" id="UP000001404">
    <property type="component" value="Chromosome"/>
</dbReference>